<dbReference type="SUPFAM" id="SSF53448">
    <property type="entry name" value="Nucleotide-diphospho-sugar transferases"/>
    <property type="match status" value="1"/>
</dbReference>
<accession>A0A6G0XGX7</accession>
<evidence type="ECO:0000256" key="3">
    <source>
        <dbReference type="ARBA" id="ARBA00022679"/>
    </source>
</evidence>
<name>A0A6G0XGX7_9STRA</name>
<keyword evidence="5" id="KW-1185">Reference proteome</keyword>
<dbReference type="PANTHER" id="PTHR31306:SF4">
    <property type="entry name" value="ALPHA-1,2-GALACTOSYLTRANSFERASE"/>
    <property type="match status" value="1"/>
</dbReference>
<evidence type="ECO:0000256" key="1">
    <source>
        <dbReference type="ARBA" id="ARBA00005664"/>
    </source>
</evidence>
<keyword evidence="3" id="KW-0808">Transferase</keyword>
<organism evidence="4 5">
    <name type="scientific">Aphanomyces euteiches</name>
    <dbReference type="NCBI Taxonomy" id="100861"/>
    <lineage>
        <taxon>Eukaryota</taxon>
        <taxon>Sar</taxon>
        <taxon>Stramenopiles</taxon>
        <taxon>Oomycota</taxon>
        <taxon>Saprolegniomycetes</taxon>
        <taxon>Saprolegniales</taxon>
        <taxon>Verrucalvaceae</taxon>
        <taxon>Aphanomyces</taxon>
    </lineage>
</organism>
<dbReference type="EMBL" id="VJMJ01000064">
    <property type="protein sequence ID" value="KAF0739379.1"/>
    <property type="molecule type" value="Genomic_DNA"/>
</dbReference>
<evidence type="ECO:0000256" key="2">
    <source>
        <dbReference type="ARBA" id="ARBA00022676"/>
    </source>
</evidence>
<evidence type="ECO:0000313" key="4">
    <source>
        <dbReference type="EMBL" id="KAF0739379.1"/>
    </source>
</evidence>
<evidence type="ECO:0000313" key="5">
    <source>
        <dbReference type="Proteomes" id="UP000481153"/>
    </source>
</evidence>
<comment type="caution">
    <text evidence="4">The sequence shown here is derived from an EMBL/GenBank/DDBJ whole genome shotgun (WGS) entry which is preliminary data.</text>
</comment>
<sequence length="347" mass="39562">MSSSRSDAARENEACDRLLDAARVANVRGYKALMDLYRRETGIEFLELQDKKIVSAVAAKLREIDATAAREEMLDVGIAMFTAYSTDYSIGYACESVNRMYAEARGYEFHTDVLSYQDMMAAIAPRQFCGWYKVAIIRRFLADMAALRQRGIGYIMWIDADAVVINQDIDVHDLIRRAGYRDLIIAEDVNPCCLINTGVVLIRVSEWSAALWEDVWAARKYFDVFYYEQSALMRCLKTRLEGLDAVKPFHSYVNNGPSGDKLFPHTCVVPHLDLNSNRCRGLTVHISNANRTVDTRHSQKEEHEMAAFIFHCAGRCDKAKTLRAVLAAHNFDMESLDWTRLNLQRRS</sequence>
<dbReference type="GO" id="GO:0000139">
    <property type="term" value="C:Golgi membrane"/>
    <property type="evidence" value="ECO:0007669"/>
    <property type="project" value="TreeGrafter"/>
</dbReference>
<dbReference type="Gene3D" id="3.90.550.10">
    <property type="entry name" value="Spore Coat Polysaccharide Biosynthesis Protein SpsA, Chain A"/>
    <property type="match status" value="1"/>
</dbReference>
<dbReference type="Proteomes" id="UP000481153">
    <property type="component" value="Unassembled WGS sequence"/>
</dbReference>
<dbReference type="AlphaFoldDB" id="A0A6G0XGX7"/>
<reference evidence="4 5" key="1">
    <citation type="submission" date="2019-07" db="EMBL/GenBank/DDBJ databases">
        <title>Genomics analysis of Aphanomyces spp. identifies a new class of oomycete effector associated with host adaptation.</title>
        <authorList>
            <person name="Gaulin E."/>
        </authorList>
    </citation>
    <scope>NUCLEOTIDE SEQUENCE [LARGE SCALE GENOMIC DNA]</scope>
    <source>
        <strain evidence="4 5">ATCC 201684</strain>
    </source>
</reference>
<comment type="similarity">
    <text evidence="1">Belongs to the glycosyltransferase 34 family.</text>
</comment>
<dbReference type="GO" id="GO:0006487">
    <property type="term" value="P:protein N-linked glycosylation"/>
    <property type="evidence" value="ECO:0007669"/>
    <property type="project" value="TreeGrafter"/>
</dbReference>
<evidence type="ECO:0008006" key="6">
    <source>
        <dbReference type="Google" id="ProtNLM"/>
    </source>
</evidence>
<dbReference type="InterPro" id="IPR008630">
    <property type="entry name" value="Glyco_trans_34"/>
</dbReference>
<dbReference type="PANTHER" id="PTHR31306">
    <property type="entry name" value="ALPHA-1,6-MANNOSYLTRANSFERASE MNN11-RELATED"/>
    <property type="match status" value="1"/>
</dbReference>
<proteinExistence type="inferred from homology"/>
<protein>
    <recommendedName>
        <fullName evidence="6">Nucleotide-diphospho-sugar transferase domain-containing protein</fullName>
    </recommendedName>
</protein>
<dbReference type="InterPro" id="IPR029044">
    <property type="entry name" value="Nucleotide-diphossugar_trans"/>
</dbReference>
<gene>
    <name evidence="4" type="ORF">Ae201684_004948</name>
</gene>
<dbReference type="GO" id="GO:0016757">
    <property type="term" value="F:glycosyltransferase activity"/>
    <property type="evidence" value="ECO:0007669"/>
    <property type="project" value="UniProtKB-KW"/>
</dbReference>
<keyword evidence="2" id="KW-0328">Glycosyltransferase</keyword>
<dbReference type="VEuPathDB" id="FungiDB:AeMF1_005708"/>